<evidence type="ECO:0000256" key="4">
    <source>
        <dbReference type="ARBA" id="ARBA00012557"/>
    </source>
</evidence>
<accession>A0A1W0WUJ4</accession>
<feature type="transmembrane region" description="Helical" evidence="12">
    <location>
        <begin position="773"/>
        <end position="795"/>
    </location>
</feature>
<keyword evidence="6" id="KW-0808">Transferase</keyword>
<keyword evidence="17" id="KW-1185">Reference proteome</keyword>
<evidence type="ECO:0000313" key="16">
    <source>
        <dbReference type="EMBL" id="OQV18827.1"/>
    </source>
</evidence>
<evidence type="ECO:0000256" key="8">
    <source>
        <dbReference type="ARBA" id="ARBA00022741"/>
    </source>
</evidence>
<dbReference type="SUPFAM" id="SSF53822">
    <property type="entry name" value="Periplasmic binding protein-like I"/>
    <property type="match status" value="1"/>
</dbReference>
<evidence type="ECO:0000256" key="11">
    <source>
        <dbReference type="ARBA" id="ARBA00023136"/>
    </source>
</evidence>
<feature type="domain" description="Fringe-like glycosyltransferase" evidence="15">
    <location>
        <begin position="119"/>
        <end position="208"/>
    </location>
</feature>
<evidence type="ECO:0000256" key="13">
    <source>
        <dbReference type="SAM" id="SignalP"/>
    </source>
</evidence>
<keyword evidence="11 12" id="KW-0472">Membrane</keyword>
<evidence type="ECO:0000256" key="9">
    <source>
        <dbReference type="ARBA" id="ARBA00022968"/>
    </source>
</evidence>
<comment type="caution">
    <text evidence="16">The sequence shown here is derived from an EMBL/GenBank/DDBJ whole genome shotgun (WGS) entry which is preliminary data.</text>
</comment>
<gene>
    <name evidence="16" type="ORF">BV898_07084</name>
</gene>
<keyword evidence="10 12" id="KW-1133">Transmembrane helix</keyword>
<dbReference type="GO" id="GO:0000166">
    <property type="term" value="F:nucleotide binding"/>
    <property type="evidence" value="ECO:0007669"/>
    <property type="project" value="UniProtKB-KW"/>
</dbReference>
<organism evidence="16 17">
    <name type="scientific">Hypsibius exemplaris</name>
    <name type="common">Freshwater tardigrade</name>
    <dbReference type="NCBI Taxonomy" id="2072580"/>
    <lineage>
        <taxon>Eukaryota</taxon>
        <taxon>Metazoa</taxon>
        <taxon>Ecdysozoa</taxon>
        <taxon>Tardigrada</taxon>
        <taxon>Eutardigrada</taxon>
        <taxon>Parachela</taxon>
        <taxon>Hypsibioidea</taxon>
        <taxon>Hypsibiidae</taxon>
        <taxon>Hypsibius</taxon>
    </lineage>
</organism>
<dbReference type="InterPro" id="IPR026050">
    <property type="entry name" value="C1GALT1/C1GALT1_chp1"/>
</dbReference>
<evidence type="ECO:0000256" key="10">
    <source>
        <dbReference type="ARBA" id="ARBA00022989"/>
    </source>
</evidence>
<evidence type="ECO:0000256" key="7">
    <source>
        <dbReference type="ARBA" id="ARBA00022692"/>
    </source>
</evidence>
<feature type="chain" id="PRO_5012348097" description="N-acetylgalactosaminide beta-1,3-galactosyltransferase" evidence="13">
    <location>
        <begin position="24"/>
        <end position="827"/>
    </location>
</feature>
<name>A0A1W0WUJ4_HYPEX</name>
<keyword evidence="7 12" id="KW-0812">Transmembrane</keyword>
<dbReference type="Pfam" id="PF01094">
    <property type="entry name" value="ANF_receptor"/>
    <property type="match status" value="1"/>
</dbReference>
<keyword evidence="5" id="KW-0328">Glycosyltransferase</keyword>
<evidence type="ECO:0000256" key="6">
    <source>
        <dbReference type="ARBA" id="ARBA00022679"/>
    </source>
</evidence>
<evidence type="ECO:0000256" key="1">
    <source>
        <dbReference type="ARBA" id="ARBA00004606"/>
    </source>
</evidence>
<feature type="domain" description="Receptor ligand binding region" evidence="14">
    <location>
        <begin position="406"/>
        <end position="707"/>
    </location>
</feature>
<dbReference type="OrthoDB" id="414175at2759"/>
<dbReference type="InterPro" id="IPR003378">
    <property type="entry name" value="Fringe-like_glycosylTrfase"/>
</dbReference>
<dbReference type="Gene3D" id="3.90.550.50">
    <property type="match status" value="1"/>
</dbReference>
<feature type="signal peptide" evidence="13">
    <location>
        <begin position="1"/>
        <end position="23"/>
    </location>
</feature>
<keyword evidence="9" id="KW-0735">Signal-anchor</keyword>
<evidence type="ECO:0000259" key="15">
    <source>
        <dbReference type="Pfam" id="PF02434"/>
    </source>
</evidence>
<reference evidence="17" key="1">
    <citation type="submission" date="2017-01" db="EMBL/GenBank/DDBJ databases">
        <title>Comparative genomics of anhydrobiosis in the tardigrade Hypsibius dujardini.</title>
        <authorList>
            <person name="Yoshida Y."/>
            <person name="Koutsovoulos G."/>
            <person name="Laetsch D."/>
            <person name="Stevens L."/>
            <person name="Kumar S."/>
            <person name="Horikawa D."/>
            <person name="Ishino K."/>
            <person name="Komine S."/>
            <person name="Tomita M."/>
            <person name="Blaxter M."/>
            <person name="Arakawa K."/>
        </authorList>
    </citation>
    <scope>NUCLEOTIDE SEQUENCE [LARGE SCALE GENOMIC DNA]</scope>
    <source>
        <strain evidence="17">Z151</strain>
    </source>
</reference>
<dbReference type="Proteomes" id="UP000192578">
    <property type="component" value="Unassembled WGS sequence"/>
</dbReference>
<evidence type="ECO:0000256" key="3">
    <source>
        <dbReference type="ARBA" id="ARBA00006462"/>
    </source>
</evidence>
<dbReference type="PANTHER" id="PTHR23033">
    <property type="entry name" value="BETA1,3-GALACTOSYLTRANSFERASE"/>
    <property type="match status" value="1"/>
</dbReference>
<dbReference type="CDD" id="cd06352">
    <property type="entry name" value="PBP1_NPR_GC-like"/>
    <property type="match status" value="1"/>
</dbReference>
<evidence type="ECO:0000259" key="14">
    <source>
        <dbReference type="Pfam" id="PF01094"/>
    </source>
</evidence>
<comment type="similarity">
    <text evidence="3">Belongs to the glycosyltransferase 31 family. Beta3-Gal-T subfamily.</text>
</comment>
<evidence type="ECO:0000313" key="17">
    <source>
        <dbReference type="Proteomes" id="UP000192578"/>
    </source>
</evidence>
<comment type="subcellular location">
    <subcellularLocation>
        <location evidence="1">Membrane</location>
        <topology evidence="1">Single-pass type II membrane protein</topology>
    </subcellularLocation>
</comment>
<keyword evidence="13" id="KW-0732">Signal</keyword>
<dbReference type="EC" id="2.4.1.122" evidence="4"/>
<dbReference type="PANTHER" id="PTHR23033:SF14">
    <property type="entry name" value="GLYCOPROTEIN-N-ACETYLGALACTOSAMINE 3-BETA-GALACTOSYLTRANSFERASE 1-RELATED"/>
    <property type="match status" value="1"/>
</dbReference>
<evidence type="ECO:0000256" key="2">
    <source>
        <dbReference type="ARBA" id="ARBA00004922"/>
    </source>
</evidence>
<proteinExistence type="inferred from homology"/>
<dbReference type="EMBL" id="MTYJ01000045">
    <property type="protein sequence ID" value="OQV18827.1"/>
    <property type="molecule type" value="Genomic_DNA"/>
</dbReference>
<evidence type="ECO:0000256" key="12">
    <source>
        <dbReference type="SAM" id="Phobius"/>
    </source>
</evidence>
<dbReference type="InterPro" id="IPR028082">
    <property type="entry name" value="Peripla_BP_I"/>
</dbReference>
<keyword evidence="8" id="KW-0547">Nucleotide-binding</keyword>
<evidence type="ECO:0000256" key="5">
    <source>
        <dbReference type="ARBA" id="ARBA00022676"/>
    </source>
</evidence>
<dbReference type="AlphaFoldDB" id="A0A1W0WUJ4"/>
<comment type="pathway">
    <text evidence="2">Protein modification; protein glycosylation.</text>
</comment>
<dbReference type="Pfam" id="PF02434">
    <property type="entry name" value="Fringe"/>
    <property type="match status" value="1"/>
</dbReference>
<dbReference type="InterPro" id="IPR001828">
    <property type="entry name" value="ANF_lig-bd_rcpt"/>
</dbReference>
<protein>
    <recommendedName>
        <fullName evidence="4">N-acetylgalactosaminide beta-1,3-galactosyltransferase</fullName>
        <ecNumber evidence="4">2.4.1.122</ecNumber>
    </recommendedName>
</protein>
<dbReference type="GO" id="GO:0016020">
    <property type="term" value="C:membrane"/>
    <property type="evidence" value="ECO:0007669"/>
    <property type="project" value="UniProtKB-SubCell"/>
</dbReference>
<sequence>MNRLVSILLFVCLAIVCLLTVYSSHRSDSVMSWPELDDYWSSSSASSSSNTSGHQGIRKIVSNSNGQSASKTANRILCLVVNKADNDARAMAIMETWGKRCDGFALVSTKRRNGWRTVTVPRTESRKILWPKVQALIRYSYKHLHDYDWFLKADDDTYVIVENLRHFLSNQSTNEPLYYGAEFVQKMEGGFLSGGAGYVFSRRAIQLLVEEGFRTKRCNLLDHEVEELRLEECARLVGVQHSGETVDEQGRGRFFPYAPERHFSPGNEDLQGWLKHRLGNKLDCCSDSAISFHYIRPINIHLRRGKSEIIMDRTYSAILMLTVLQSVMNEQQRVLQVEVVSLGTVATTSTTSLAFTAAAMETALEEFAETEYIGVLNMTLTLLYNSSIVDDDAMPDYSDDMLAKWYYLTRLENVHVAVIVLPGGPEDLPTNYLAKNWNVLLITCGSSRANIKNKVESPTWVTTTSFSASLATEVYGDLVAKYNWSSLFVVLDHASSPVFHSAADAIVEHFELLPGFQLTSAMLDCSKKEENLRTLELFPKISRVLLFFGHAEPFRTFMIHAHSVNRTGKDYVYVVLEPYHHNIIGNFTWQHFDQHDEAAYEAFQSVLLLAPDDPALHQGSEAAHFSRKWRNMTLTAFNYTYAEGEMFVPTVASSHYTMDFLAMALKESMEIDDFDFANGTALAQHFMNRSFQVDGEDFFMDQYGRRQVKWRCSYFDNETGQFVPFLERNDKLQQLLDVAPVVWYRGNILPPNEPICGFLGFRKACRPPEDRTWVSGVVATVCCILLIPVGTYAIWRLCLKQARSKWWLIDGLRLLDMAHNRSVIHLR</sequence>
<dbReference type="GO" id="GO:0016263">
    <property type="term" value="F:glycoprotein-N-acetylgalactosamine 3-beta-galactosyltransferase activity"/>
    <property type="evidence" value="ECO:0007669"/>
    <property type="project" value="UniProtKB-EC"/>
</dbReference>
<dbReference type="Gene3D" id="3.40.50.2300">
    <property type="match status" value="1"/>
</dbReference>